<dbReference type="Proteomes" id="UP000041254">
    <property type="component" value="Unassembled WGS sequence"/>
</dbReference>
<sequence>MNGADDERSQHGEPPHDDEGQGDMDSDTSGGGGNPDQCKEAPPGGHHPAGPEVEPPSGEMDGSGAEGGHFGDVHMADAAAAAHGQVTSANDERMSVSSDKSKRSKGKKRKRDKDKQPVLKRKKLDLIPLKQPDDRDNKNPYLTFNWHAEKCMELAKVDYLLNARKREAMKELNPEQYEKDSQHLYAYC</sequence>
<accession>A0A0G4GP95</accession>
<dbReference type="InParanoid" id="A0A0G4GP95"/>
<keyword evidence="3" id="KW-1185">Reference proteome</keyword>
<dbReference type="EMBL" id="CDMY01000740">
    <property type="protein sequence ID" value="CEM31996.1"/>
    <property type="molecule type" value="Genomic_DNA"/>
</dbReference>
<name>A0A0G4GP95_VITBC</name>
<protein>
    <submittedName>
        <fullName evidence="2">Uncharacterized protein</fullName>
    </submittedName>
</protein>
<evidence type="ECO:0000256" key="1">
    <source>
        <dbReference type="SAM" id="MobiDB-lite"/>
    </source>
</evidence>
<evidence type="ECO:0000313" key="2">
    <source>
        <dbReference type="EMBL" id="CEM31996.1"/>
    </source>
</evidence>
<dbReference type="VEuPathDB" id="CryptoDB:Vbra_23253"/>
<feature type="compositionally biased region" description="Low complexity" evidence="1">
    <location>
        <begin position="40"/>
        <end position="56"/>
    </location>
</feature>
<gene>
    <name evidence="2" type="ORF">Vbra_23253</name>
</gene>
<proteinExistence type="predicted"/>
<feature type="compositionally biased region" description="Basic residues" evidence="1">
    <location>
        <begin position="102"/>
        <end position="123"/>
    </location>
</feature>
<dbReference type="AlphaFoldDB" id="A0A0G4GP95"/>
<organism evidence="2 3">
    <name type="scientific">Vitrella brassicaformis (strain CCMP3155)</name>
    <dbReference type="NCBI Taxonomy" id="1169540"/>
    <lineage>
        <taxon>Eukaryota</taxon>
        <taxon>Sar</taxon>
        <taxon>Alveolata</taxon>
        <taxon>Colpodellida</taxon>
        <taxon>Vitrellaceae</taxon>
        <taxon>Vitrella</taxon>
    </lineage>
</organism>
<reference evidence="2 3" key="1">
    <citation type="submission" date="2014-11" db="EMBL/GenBank/DDBJ databases">
        <authorList>
            <person name="Zhu J."/>
            <person name="Qi W."/>
            <person name="Song R."/>
        </authorList>
    </citation>
    <scope>NUCLEOTIDE SEQUENCE [LARGE SCALE GENOMIC DNA]</scope>
</reference>
<feature type="compositionally biased region" description="Basic and acidic residues" evidence="1">
    <location>
        <begin position="1"/>
        <end position="19"/>
    </location>
</feature>
<feature type="region of interest" description="Disordered" evidence="1">
    <location>
        <begin position="1"/>
        <end position="138"/>
    </location>
</feature>
<evidence type="ECO:0000313" key="3">
    <source>
        <dbReference type="Proteomes" id="UP000041254"/>
    </source>
</evidence>